<dbReference type="CDD" id="cd00112">
    <property type="entry name" value="LDLa"/>
    <property type="match status" value="1"/>
</dbReference>
<dbReference type="InterPro" id="IPR036383">
    <property type="entry name" value="TSP1_rpt_sf"/>
</dbReference>
<keyword evidence="18" id="KW-0179">Complement alternate pathway</keyword>
<dbReference type="PROSITE" id="PS01209">
    <property type="entry name" value="LDLRA_1"/>
    <property type="match status" value="1"/>
</dbReference>
<comment type="similarity">
    <text evidence="3">Belongs to the complement C6/C7/C8/C9 family.</text>
</comment>
<reference evidence="25" key="2">
    <citation type="submission" date="2025-08" db="UniProtKB">
        <authorList>
            <consortium name="Ensembl"/>
        </authorList>
    </citation>
    <scope>IDENTIFICATION</scope>
</reference>
<name>A0A8C8TC57_PERMB</name>
<keyword evidence="20" id="KW-1053">Target membrane</keyword>
<dbReference type="SMART" id="SM00209">
    <property type="entry name" value="TSP1"/>
    <property type="match status" value="1"/>
</dbReference>
<reference evidence="25 26" key="1">
    <citation type="submission" date="2018-10" db="EMBL/GenBank/DDBJ databases">
        <title>Improved assembly of the deer mouse Peromyscus maniculatus genome.</title>
        <authorList>
            <person name="Lassance J.-M."/>
            <person name="Hoekstra H.E."/>
        </authorList>
    </citation>
    <scope>NUCLEOTIDE SEQUENCE [LARGE SCALE GENOMIC DNA]</scope>
</reference>
<keyword evidence="12" id="KW-0204">Cytolysis</keyword>
<keyword evidence="7" id="KW-0245">EGF-like domain</keyword>
<dbReference type="Gene3D" id="2.10.25.10">
    <property type="entry name" value="Laminin"/>
    <property type="match status" value="1"/>
</dbReference>
<dbReference type="GeneTree" id="ENSGT00940000159777"/>
<keyword evidence="11" id="KW-0732">Signal</keyword>
<evidence type="ECO:0000256" key="18">
    <source>
        <dbReference type="ARBA" id="ARBA00023162"/>
    </source>
</evidence>
<dbReference type="Gene3D" id="4.10.400.10">
    <property type="entry name" value="Low-density Lipoprotein Receptor"/>
    <property type="match status" value="1"/>
</dbReference>
<evidence type="ECO:0000256" key="13">
    <source>
        <dbReference type="ARBA" id="ARBA00022859"/>
    </source>
</evidence>
<keyword evidence="9" id="KW-0399">Innate immunity</keyword>
<keyword evidence="13" id="KW-0391">Immunity</keyword>
<evidence type="ECO:0000256" key="17">
    <source>
        <dbReference type="ARBA" id="ARBA00023157"/>
    </source>
</evidence>
<comment type="caution">
    <text evidence="23">Lacks conserved residue(s) required for the propagation of feature annotation.</text>
</comment>
<evidence type="ECO:0000256" key="9">
    <source>
        <dbReference type="ARBA" id="ARBA00022588"/>
    </source>
</evidence>
<dbReference type="InterPro" id="IPR002172">
    <property type="entry name" value="LDrepeatLR_classA_rpt"/>
</dbReference>
<accession>A0A8C8TC57</accession>
<keyword evidence="6" id="KW-0964">Secreted</keyword>
<keyword evidence="14" id="KW-0180">Complement pathway</keyword>
<dbReference type="GO" id="GO:0006958">
    <property type="term" value="P:complement activation, classical pathway"/>
    <property type="evidence" value="ECO:0007669"/>
    <property type="project" value="UniProtKB-KW"/>
</dbReference>
<keyword evidence="26" id="KW-1185">Reference proteome</keyword>
<dbReference type="GO" id="GO:0031640">
    <property type="term" value="P:killing of cells of another organism"/>
    <property type="evidence" value="ECO:0007669"/>
    <property type="project" value="UniProtKB-KW"/>
</dbReference>
<dbReference type="PANTHER" id="PTHR45742">
    <property type="entry name" value="COMPLEMENT COMPONENT C6"/>
    <property type="match status" value="1"/>
</dbReference>
<keyword evidence="19" id="KW-0325">Glycoprotein</keyword>
<protein>
    <recommendedName>
        <fullName evidence="4">Complement component C9</fullName>
    </recommendedName>
</protein>
<dbReference type="PROSITE" id="PS50092">
    <property type="entry name" value="TSP1"/>
    <property type="match status" value="1"/>
</dbReference>
<dbReference type="InterPro" id="IPR036055">
    <property type="entry name" value="LDL_receptor-like_sf"/>
</dbReference>
<dbReference type="PANTHER" id="PTHR45742:SF3">
    <property type="entry name" value="COMPLEMENT COMPONENT C9"/>
    <property type="match status" value="1"/>
</dbReference>
<dbReference type="PRINTS" id="PR00764">
    <property type="entry name" value="COMPLEMENTC9"/>
</dbReference>
<dbReference type="GO" id="GO:0044218">
    <property type="term" value="C:other organism cell membrane"/>
    <property type="evidence" value="ECO:0007669"/>
    <property type="project" value="UniProtKB-KW"/>
</dbReference>
<dbReference type="InterPro" id="IPR000884">
    <property type="entry name" value="TSP1_rpt"/>
</dbReference>
<keyword evidence="8" id="KW-1052">Target cell membrane</keyword>
<reference evidence="25" key="3">
    <citation type="submission" date="2025-09" db="UniProtKB">
        <authorList>
            <consortium name="Ensembl"/>
        </authorList>
    </citation>
    <scope>IDENTIFICATION</scope>
</reference>
<evidence type="ECO:0000313" key="26">
    <source>
        <dbReference type="Proteomes" id="UP000694547"/>
    </source>
</evidence>
<dbReference type="InterPro" id="IPR009030">
    <property type="entry name" value="Growth_fac_rcpt_cys_sf"/>
</dbReference>
<evidence type="ECO:0000256" key="16">
    <source>
        <dbReference type="ARBA" id="ARBA00023136"/>
    </source>
</evidence>
<evidence type="ECO:0000256" key="12">
    <source>
        <dbReference type="ARBA" id="ARBA00022852"/>
    </source>
</evidence>
<keyword evidence="15" id="KW-0473">Membrane attack complex</keyword>
<dbReference type="SMART" id="SM00457">
    <property type="entry name" value="MACPF"/>
    <property type="match status" value="1"/>
</dbReference>
<evidence type="ECO:0000256" key="19">
    <source>
        <dbReference type="ARBA" id="ARBA00023180"/>
    </source>
</evidence>
<evidence type="ECO:0000256" key="1">
    <source>
        <dbReference type="ARBA" id="ARBA00004276"/>
    </source>
</evidence>
<evidence type="ECO:0000256" key="8">
    <source>
        <dbReference type="ARBA" id="ARBA00022537"/>
    </source>
</evidence>
<dbReference type="InterPro" id="IPR020863">
    <property type="entry name" value="MACPF_CS"/>
</dbReference>
<dbReference type="GO" id="GO:0005579">
    <property type="term" value="C:membrane attack complex"/>
    <property type="evidence" value="ECO:0007669"/>
    <property type="project" value="UniProtKB-KW"/>
</dbReference>
<dbReference type="FunFam" id="2.20.100.10:FF:000089">
    <property type="entry name" value="Complement component C9"/>
    <property type="match status" value="1"/>
</dbReference>
<dbReference type="AlphaFoldDB" id="A0A8C8TC57"/>
<evidence type="ECO:0000256" key="10">
    <source>
        <dbReference type="ARBA" id="ARBA00022692"/>
    </source>
</evidence>
<keyword evidence="16" id="KW-0472">Membrane</keyword>
<comment type="function">
    <text evidence="21">Pore-forming component of the membrane attack complex (MAC), a multiprotein complex activated by the complement cascade, which inserts into a target cell membrane and forms a pore, leading to target cell membrane rupture and cell lysis. The MAC is initiated by proteolytic cleavage of C5 into complement C5b in response to the classical, alternative, lectin and GZMK complement pathways. The complement pathways consist in a cascade of proteins that leads to phagocytosis and breakdown of pathogens and signaling that strengthens the adaptive immune system. Constitutes the pore-forming subunit of the MAC complex: during MAC assembly, C9 associates with the C5b8 intermediate complex, and polymerizes to complete the pore.</text>
</comment>
<dbReference type="Pfam" id="PF01823">
    <property type="entry name" value="MACPF"/>
    <property type="match status" value="1"/>
</dbReference>
<keyword evidence="10" id="KW-0812">Transmembrane</keyword>
<comment type="subcellular location">
    <subcellularLocation>
        <location evidence="2">Secreted</location>
    </subcellularLocation>
    <subcellularLocation>
        <location evidence="1">Target cell membrane</location>
        <topology evidence="1">Multi-pass membrane protein</topology>
    </subcellularLocation>
</comment>
<dbReference type="PROSITE" id="PS50068">
    <property type="entry name" value="LDLRA_2"/>
    <property type="match status" value="1"/>
</dbReference>
<dbReference type="InterPro" id="IPR001862">
    <property type="entry name" value="MAC_perforin"/>
</dbReference>
<dbReference type="PROSITE" id="PS51412">
    <property type="entry name" value="MACPF_2"/>
    <property type="match status" value="1"/>
</dbReference>
<feature type="disulfide bond" evidence="23">
    <location>
        <begin position="132"/>
        <end position="147"/>
    </location>
</feature>
<evidence type="ECO:0000256" key="3">
    <source>
        <dbReference type="ARBA" id="ARBA00009214"/>
    </source>
</evidence>
<evidence type="ECO:0000256" key="22">
    <source>
        <dbReference type="ARBA" id="ARBA00093512"/>
    </source>
</evidence>
<evidence type="ECO:0000256" key="7">
    <source>
        <dbReference type="ARBA" id="ARBA00022536"/>
    </source>
</evidence>
<keyword evidence="17 23" id="KW-1015">Disulfide bond</keyword>
<dbReference type="GO" id="GO:0051260">
    <property type="term" value="P:protein homooligomerization"/>
    <property type="evidence" value="ECO:0007669"/>
    <property type="project" value="Ensembl"/>
</dbReference>
<dbReference type="InterPro" id="IPR020864">
    <property type="entry name" value="MACPF"/>
</dbReference>
<dbReference type="InterPro" id="IPR023415">
    <property type="entry name" value="LDLR_class-A_CS"/>
</dbReference>
<proteinExistence type="inferred from homology"/>
<dbReference type="GO" id="GO:0005615">
    <property type="term" value="C:extracellular space"/>
    <property type="evidence" value="ECO:0007669"/>
    <property type="project" value="Ensembl"/>
</dbReference>
<dbReference type="CDD" id="cd00054">
    <property type="entry name" value="EGF_CA"/>
    <property type="match status" value="1"/>
</dbReference>
<dbReference type="GO" id="GO:0160257">
    <property type="term" value="P:complement activation, GZMK pathway"/>
    <property type="evidence" value="ECO:0007669"/>
    <property type="project" value="Ensembl"/>
</dbReference>
<dbReference type="SUPFAM" id="SSF82895">
    <property type="entry name" value="TSP-1 type 1 repeat"/>
    <property type="match status" value="1"/>
</dbReference>
<keyword evidence="5" id="KW-1134">Transmembrane beta strand</keyword>
<dbReference type="FunFam" id="2.10.25.10:FF:000766">
    <property type="entry name" value="Complement component C9"/>
    <property type="match status" value="1"/>
</dbReference>
<dbReference type="SUPFAM" id="SSF57184">
    <property type="entry name" value="Growth factor receptor domain"/>
    <property type="match status" value="1"/>
</dbReference>
<evidence type="ECO:0000256" key="11">
    <source>
        <dbReference type="ARBA" id="ARBA00022729"/>
    </source>
</evidence>
<evidence type="ECO:0000313" key="25">
    <source>
        <dbReference type="Ensembl" id="ENSPEMP00000005989.2"/>
    </source>
</evidence>
<dbReference type="Proteomes" id="UP000694547">
    <property type="component" value="Chromosome 15"/>
</dbReference>
<evidence type="ECO:0000256" key="21">
    <source>
        <dbReference type="ARBA" id="ARBA00093294"/>
    </source>
</evidence>
<evidence type="ECO:0000256" key="6">
    <source>
        <dbReference type="ARBA" id="ARBA00022525"/>
    </source>
</evidence>
<organism evidence="25 26">
    <name type="scientific">Peromyscus maniculatus bairdii</name>
    <name type="common">Prairie deer mouse</name>
    <dbReference type="NCBI Taxonomy" id="230844"/>
    <lineage>
        <taxon>Eukaryota</taxon>
        <taxon>Metazoa</taxon>
        <taxon>Chordata</taxon>
        <taxon>Craniata</taxon>
        <taxon>Vertebrata</taxon>
        <taxon>Euteleostomi</taxon>
        <taxon>Mammalia</taxon>
        <taxon>Eutheria</taxon>
        <taxon>Euarchontoglires</taxon>
        <taxon>Glires</taxon>
        <taxon>Rodentia</taxon>
        <taxon>Myomorpha</taxon>
        <taxon>Muroidea</taxon>
        <taxon>Cricetidae</taxon>
        <taxon>Neotominae</taxon>
        <taxon>Peromyscus</taxon>
    </lineage>
</organism>
<sequence length="578" mass="64863">MLPKTPGLPSRSSMSAGRTIALVIAIFILEINARIPGPTPSEAFIEREDSLLPIDCRMSPWSEWSQCDPCLKEMFRSRSIEAFGQFHGKSCVDALGDRQQCVPTEECQEAQDNCGNDFQCGTGRCIKRRLLCNGDNDCGDFSDEDNCDSDPRPPCRDRVVEESELGRTAGYGINILGSDPLSTPFDNEFYNGLCDRVRDGTTLTYYRKPWNLAFLAYETKADTNLRNENYEEEIQIFRNIFQERTSSINANLALKFKITEVKCCSRVRGVDDVFPEENSSNPTELTDSEDSSLGFKFSYFKSENFQRLSTYLSRTDKIFLHVKGTVHIGRFVMRNRDVVLTTTFLDDVKALPTFYEKGEYFGFLETYGTHYSSSGSLGGVYELIYVLDKASMKDKGVEVSDIKKCLGYELDASIHIPLRPISDGLSLTGNVNKTDCLKRGDGKRVNITSENFIEDVISLIRGGTGKQAILLKEKLLRGDKAIDVTDFVNWASSLNDAPALISQKLSPIYNLVPLKMKDAYIKKQNLERAIGDYIEEFHVKKCYPCQNGGKAILLDGQCLCSCPPTFKGIACEISQRKL</sequence>
<dbReference type="Pfam" id="PF00057">
    <property type="entry name" value="Ldl_recept_a"/>
    <property type="match status" value="1"/>
</dbReference>
<comment type="subunit">
    <text evidence="22">Homooligomer; about 20 C9 chains oligomerize to give rise to a huge beta-barrel that forms a 100 Angstrom diameter pore in target membranes. Component of the membrane attack complex (MAC), composed of complement C5b, C6, C7, C8A, C8B, C8G and multiple copies of the pore-forming subunit C9.</text>
</comment>
<dbReference type="Gene3D" id="2.20.100.10">
    <property type="entry name" value="Thrombospondin type-1 (TSP1) repeat"/>
    <property type="match status" value="1"/>
</dbReference>
<evidence type="ECO:0000259" key="24">
    <source>
        <dbReference type="PROSITE" id="PS51412"/>
    </source>
</evidence>
<dbReference type="Pfam" id="PF00090">
    <property type="entry name" value="TSP_1"/>
    <property type="match status" value="1"/>
</dbReference>
<dbReference type="PROSITE" id="PS00279">
    <property type="entry name" value="MACPF_1"/>
    <property type="match status" value="1"/>
</dbReference>
<feature type="domain" description="MACPF" evidence="24">
    <location>
        <begin position="151"/>
        <end position="541"/>
    </location>
</feature>
<evidence type="ECO:0000256" key="23">
    <source>
        <dbReference type="PROSITE-ProRule" id="PRU00124"/>
    </source>
</evidence>
<evidence type="ECO:0000256" key="4">
    <source>
        <dbReference type="ARBA" id="ARBA00018261"/>
    </source>
</evidence>
<evidence type="ECO:0000256" key="2">
    <source>
        <dbReference type="ARBA" id="ARBA00004613"/>
    </source>
</evidence>
<dbReference type="GO" id="GO:0006957">
    <property type="term" value="P:complement activation, alternative pathway"/>
    <property type="evidence" value="ECO:0007669"/>
    <property type="project" value="UniProtKB-KW"/>
</dbReference>
<feature type="disulfide bond" evidence="23">
    <location>
        <begin position="120"/>
        <end position="138"/>
    </location>
</feature>
<evidence type="ECO:0000256" key="20">
    <source>
        <dbReference type="ARBA" id="ARBA00023298"/>
    </source>
</evidence>
<dbReference type="GO" id="GO:1902495">
    <property type="term" value="C:transmembrane transporter complex"/>
    <property type="evidence" value="ECO:0007669"/>
    <property type="project" value="Ensembl"/>
</dbReference>
<evidence type="ECO:0000256" key="5">
    <source>
        <dbReference type="ARBA" id="ARBA00022452"/>
    </source>
</evidence>
<dbReference type="SMART" id="SM00192">
    <property type="entry name" value="LDLa"/>
    <property type="match status" value="1"/>
</dbReference>
<dbReference type="Ensembl" id="ENSPEMT00000010097.2">
    <property type="protein sequence ID" value="ENSPEMP00000005989.2"/>
    <property type="gene ID" value="ENSPEMG00000008329.2"/>
</dbReference>
<evidence type="ECO:0000256" key="14">
    <source>
        <dbReference type="ARBA" id="ARBA00022875"/>
    </source>
</evidence>
<evidence type="ECO:0000256" key="15">
    <source>
        <dbReference type="ARBA" id="ARBA00023058"/>
    </source>
</evidence>